<dbReference type="AlphaFoldDB" id="A0A4Q7E628"/>
<dbReference type="EMBL" id="PPUZ01000043">
    <property type="protein sequence ID" value="RZM77579.1"/>
    <property type="molecule type" value="Genomic_DNA"/>
</dbReference>
<dbReference type="SUPFAM" id="SSF53850">
    <property type="entry name" value="Periplasmic binding protein-like II"/>
    <property type="match status" value="1"/>
</dbReference>
<dbReference type="Proteomes" id="UP000292345">
    <property type="component" value="Unassembled WGS sequence"/>
</dbReference>
<organism evidence="3 4">
    <name type="scientific">Pseudoalteromonas rubra</name>
    <dbReference type="NCBI Taxonomy" id="43658"/>
    <lineage>
        <taxon>Bacteria</taxon>
        <taxon>Pseudomonadati</taxon>
        <taxon>Pseudomonadota</taxon>
        <taxon>Gammaproteobacteria</taxon>
        <taxon>Alteromonadales</taxon>
        <taxon>Pseudoalteromonadaceae</taxon>
        <taxon>Pseudoalteromonas</taxon>
    </lineage>
</organism>
<protein>
    <recommendedName>
        <fullName evidence="2">Solute-binding protein family 3/N-terminal domain-containing protein</fullName>
    </recommendedName>
</protein>
<feature type="domain" description="Solute-binding protein family 3/N-terminal" evidence="2">
    <location>
        <begin position="35"/>
        <end position="271"/>
    </location>
</feature>
<accession>A0A4Q7E628</accession>
<evidence type="ECO:0000313" key="3">
    <source>
        <dbReference type="EMBL" id="RZM77579.1"/>
    </source>
</evidence>
<evidence type="ECO:0000256" key="1">
    <source>
        <dbReference type="SAM" id="SignalP"/>
    </source>
</evidence>
<gene>
    <name evidence="3" type="ORF">C3B51_16145</name>
</gene>
<reference evidence="3 4" key="1">
    <citation type="submission" date="2018-01" db="EMBL/GenBank/DDBJ databases">
        <title>Co-occurrence of chitin degradation, pigmentation and bioactivity in marine Pseudoalteromonas.</title>
        <authorList>
            <person name="Paulsen S."/>
            <person name="Gram L."/>
            <person name="Machado H."/>
        </authorList>
    </citation>
    <scope>NUCLEOTIDE SEQUENCE [LARGE SCALE GENOMIC DNA]</scope>
    <source>
        <strain evidence="3 4">S1946</strain>
    </source>
</reference>
<feature type="chain" id="PRO_5020942814" description="Solute-binding protein family 3/N-terminal domain-containing protein" evidence="1">
    <location>
        <begin position="24"/>
        <end position="300"/>
    </location>
</feature>
<dbReference type="Gene3D" id="3.40.190.10">
    <property type="entry name" value="Periplasmic binding protein-like II"/>
    <property type="match status" value="2"/>
</dbReference>
<keyword evidence="1" id="KW-0732">Signal</keyword>
<sequence length="300" mass="33985">MLAEKCVRLILLLLTYLSSLSYAHNSAPVVSWITLDFPPYYIYADRDEGEGRDEQLISLLHAQLPHLAFQRQGFPASRAIHELSHSDTGYCMVSLYKTAQRKKHITYTKHYATIGLSPGLALRKETVQKLGLDIHQAVSLVDLMLKHQLTLGVAQSRSYGEKLDLLIARLPPDQVVVRPGWDTLQSLTNMLIKKRVDLVLGYPSEHYYLSKRLGSDDLLQVSLAGVPLVAKGYIGCTKNADGKQAVTVFDETLAQLVTTDEYRRIMLKWLPDHLRRKLNRHLTTDIRLLSNEVPTTKEQK</sequence>
<dbReference type="Pfam" id="PF00497">
    <property type="entry name" value="SBP_bac_3"/>
    <property type="match status" value="1"/>
</dbReference>
<name>A0A4Q7E628_9GAMM</name>
<proteinExistence type="predicted"/>
<evidence type="ECO:0000259" key="2">
    <source>
        <dbReference type="Pfam" id="PF00497"/>
    </source>
</evidence>
<feature type="signal peptide" evidence="1">
    <location>
        <begin position="1"/>
        <end position="23"/>
    </location>
</feature>
<evidence type="ECO:0000313" key="4">
    <source>
        <dbReference type="Proteomes" id="UP000292345"/>
    </source>
</evidence>
<comment type="caution">
    <text evidence="3">The sequence shown here is derived from an EMBL/GenBank/DDBJ whole genome shotgun (WGS) entry which is preliminary data.</text>
</comment>
<dbReference type="InterPro" id="IPR001638">
    <property type="entry name" value="Solute-binding_3/MltF_N"/>
</dbReference>